<sequence length="110" mass="12376">MAKDDYFVLAYRILSYLYACFKAGERPDMDCISADVLHIPVGYWFNIMRSLTEEGYIVGLVFPASIGSAASVKVIDLRITQKGIEFLQENSMMKKAAAFLKTFKETVSCI</sequence>
<organism evidence="1">
    <name type="scientific">Siphoviridae sp. ctZpP9</name>
    <dbReference type="NCBI Taxonomy" id="2826386"/>
    <lineage>
        <taxon>Viruses</taxon>
        <taxon>Duplodnaviria</taxon>
        <taxon>Heunggongvirae</taxon>
        <taxon>Uroviricota</taxon>
        <taxon>Caudoviricetes</taxon>
    </lineage>
</organism>
<name>A0A8S5MW93_9CAUD</name>
<reference evidence="1" key="1">
    <citation type="journal article" date="2021" name="Proc. Natl. Acad. Sci. U.S.A.">
        <title>A Catalog of Tens of Thousands of Viruses from Human Metagenomes Reveals Hidden Associations with Chronic Diseases.</title>
        <authorList>
            <person name="Tisza M.J."/>
            <person name="Buck C.B."/>
        </authorList>
    </citation>
    <scope>NUCLEOTIDE SEQUENCE</scope>
    <source>
        <strain evidence="1">CtZpP9</strain>
    </source>
</reference>
<evidence type="ECO:0000313" key="1">
    <source>
        <dbReference type="EMBL" id="DAD86362.1"/>
    </source>
</evidence>
<dbReference type="InterPro" id="IPR018597">
    <property type="entry name" value="Phage_Tuc2009_YjcQ"/>
</dbReference>
<dbReference type="EMBL" id="BK014998">
    <property type="protein sequence ID" value="DAD86362.1"/>
    <property type="molecule type" value="Genomic_DNA"/>
</dbReference>
<dbReference type="InterPro" id="IPR036388">
    <property type="entry name" value="WH-like_DNA-bd_sf"/>
</dbReference>
<dbReference type="InterPro" id="IPR036390">
    <property type="entry name" value="WH_DNA-bd_sf"/>
</dbReference>
<accession>A0A8S5MW93</accession>
<protein>
    <submittedName>
        <fullName evidence="1">YjcQ protein</fullName>
    </submittedName>
</protein>
<dbReference type="Pfam" id="PF09639">
    <property type="entry name" value="YjcQ"/>
    <property type="match status" value="1"/>
</dbReference>
<dbReference type="Gene3D" id="1.10.10.10">
    <property type="entry name" value="Winged helix-like DNA-binding domain superfamily/Winged helix DNA-binding domain"/>
    <property type="match status" value="1"/>
</dbReference>
<proteinExistence type="predicted"/>
<dbReference type="SUPFAM" id="SSF46785">
    <property type="entry name" value="Winged helix' DNA-binding domain"/>
    <property type="match status" value="1"/>
</dbReference>